<reference evidence="11 12" key="1">
    <citation type="submission" date="2019-09" db="EMBL/GenBank/DDBJ databases">
        <title>Bird 10,000 Genomes (B10K) Project - Family phase.</title>
        <authorList>
            <person name="Zhang G."/>
        </authorList>
    </citation>
    <scope>NUCLEOTIDE SEQUENCE [LARGE SCALE GENOMIC DNA]</scope>
    <source>
        <strain evidence="11">B10K-DU-003-16</strain>
        <tissue evidence="11">Mixed tissue sample</tissue>
    </source>
</reference>
<dbReference type="InterPro" id="IPR043502">
    <property type="entry name" value="DNA/RNA_pol_sf"/>
</dbReference>
<feature type="domain" description="RNase H type-1" evidence="10">
    <location>
        <begin position="433"/>
        <end position="552"/>
    </location>
</feature>
<evidence type="ECO:0000259" key="10">
    <source>
        <dbReference type="PROSITE" id="PS50879"/>
    </source>
</evidence>
<dbReference type="Pfam" id="PF06817">
    <property type="entry name" value="RVT_thumb"/>
    <property type="match status" value="1"/>
</dbReference>
<keyword evidence="4" id="KW-0548">Nucleotidyltransferase</keyword>
<evidence type="ECO:0000256" key="6">
    <source>
        <dbReference type="ARBA" id="ARBA00022759"/>
    </source>
</evidence>
<dbReference type="Gene3D" id="3.30.420.10">
    <property type="entry name" value="Ribonuclease H-like superfamily/Ribonuclease H"/>
    <property type="match status" value="1"/>
</dbReference>
<feature type="domain" description="Reverse transcriptase" evidence="9">
    <location>
        <begin position="33"/>
        <end position="213"/>
    </location>
</feature>
<sequence>PLVWKTEVPIWVDQWPLSNEKLQILNELVNEQLDKGHLQPSTSPWNTPVFVIKKSSGSWRLLQDLRKVNDVLEPMGPLQQGMPSPTMLPAKWPMVVMDIKDCFFHIYLKPNDSPKFAFSVPSVNSCEPHRRFEWKALPQGMKNSPTLCQLFVSNILSPVRQQFPHSVIFHYMDDILICAEHDSTVQKTLNSVISALSQKIQKEAPWKYLGWKITNSTITPQSVTIKKDIKTLNDLQKLLGSINWIRPVLGITTDDLHPLFELLKGDPGLSSPRSLTPAAETCLKMVETKILENQSFRKLKDKAVSLVIFLNNSQPVAVIGQFHKNNMEFCLWEWLFLPHQFTKTIVTFPEMISKVCHKGRMRCLELMGDEPHYIYLPLTSEHFEQLLQHSTDFQIAICEYKGKIKFHVPACRFLQGIIPIHLQLKVLQSLTPIKNATTVFTDGSGKTGNAVVVWRNNNIWQQDIHKVQGSSQLVELSAVVRAFQLFHLQPLNIVSDSSYVVGIVQRIENSYLKHVTKPLLFTLLNQLYFLIHSRTFEYYITHTRSHTALPGP</sequence>
<dbReference type="GO" id="GO:0004523">
    <property type="term" value="F:RNA-DNA hybrid ribonuclease activity"/>
    <property type="evidence" value="ECO:0007669"/>
    <property type="project" value="UniProtKB-EC"/>
</dbReference>
<evidence type="ECO:0000256" key="3">
    <source>
        <dbReference type="ARBA" id="ARBA00022679"/>
    </source>
</evidence>
<organism evidence="11 12">
    <name type="scientific">Mionectes macconnelli</name>
    <name type="common">McConnell's flycatcher</name>
    <dbReference type="NCBI Taxonomy" id="254557"/>
    <lineage>
        <taxon>Eukaryota</taxon>
        <taxon>Metazoa</taxon>
        <taxon>Chordata</taxon>
        <taxon>Craniata</taxon>
        <taxon>Vertebrata</taxon>
        <taxon>Euteleostomi</taxon>
        <taxon>Archelosauria</taxon>
        <taxon>Archosauria</taxon>
        <taxon>Dinosauria</taxon>
        <taxon>Saurischia</taxon>
        <taxon>Theropoda</taxon>
        <taxon>Coelurosauria</taxon>
        <taxon>Aves</taxon>
        <taxon>Neognathae</taxon>
        <taxon>Neoaves</taxon>
        <taxon>Telluraves</taxon>
        <taxon>Australaves</taxon>
        <taxon>Passeriformes</taxon>
        <taxon>Tyrannidae</taxon>
        <taxon>Mionectes</taxon>
    </lineage>
</organism>
<evidence type="ECO:0000313" key="11">
    <source>
        <dbReference type="EMBL" id="NWT04779.1"/>
    </source>
</evidence>
<accession>A0A7K5KEX5</accession>
<evidence type="ECO:0000259" key="9">
    <source>
        <dbReference type="PROSITE" id="PS50878"/>
    </source>
</evidence>
<dbReference type="Proteomes" id="UP000525714">
    <property type="component" value="Unassembled WGS sequence"/>
</dbReference>
<comment type="caution">
    <text evidence="11">The sequence shown here is derived from an EMBL/GenBank/DDBJ whole genome shotgun (WGS) entry which is preliminary data.</text>
</comment>
<proteinExistence type="inferred from homology"/>
<keyword evidence="3" id="KW-0808">Transferase</keyword>
<dbReference type="GO" id="GO:0035613">
    <property type="term" value="F:RNA stem-loop binding"/>
    <property type="evidence" value="ECO:0007669"/>
    <property type="project" value="TreeGrafter"/>
</dbReference>
<dbReference type="SUPFAM" id="SSF56672">
    <property type="entry name" value="DNA/RNA polymerases"/>
    <property type="match status" value="1"/>
</dbReference>
<gene>
    <name evidence="11" type="primary">Hervk</name>
    <name evidence="11" type="ORF">MIOMAC_R09469</name>
</gene>
<keyword evidence="12" id="KW-1185">Reference proteome</keyword>
<dbReference type="InterPro" id="IPR000477">
    <property type="entry name" value="RT_dom"/>
</dbReference>
<evidence type="ECO:0000256" key="4">
    <source>
        <dbReference type="ARBA" id="ARBA00022695"/>
    </source>
</evidence>
<dbReference type="Gene3D" id="3.30.70.270">
    <property type="match status" value="2"/>
</dbReference>
<dbReference type="Pfam" id="PF00078">
    <property type="entry name" value="RVT_1"/>
    <property type="match status" value="1"/>
</dbReference>
<comment type="similarity">
    <text evidence="1">Belongs to the beta type-B retroviral polymerase family. HERV class-II K(HML-2) pol subfamily.</text>
</comment>
<dbReference type="PROSITE" id="PS50879">
    <property type="entry name" value="RNASE_H_1"/>
    <property type="match status" value="1"/>
</dbReference>
<feature type="non-terminal residue" evidence="11">
    <location>
        <position position="1"/>
    </location>
</feature>
<dbReference type="EMBL" id="VYZC01000723">
    <property type="protein sequence ID" value="NWT04779.1"/>
    <property type="molecule type" value="Genomic_DNA"/>
</dbReference>
<feature type="non-terminal residue" evidence="11">
    <location>
        <position position="552"/>
    </location>
</feature>
<keyword evidence="8" id="KW-0695">RNA-directed DNA polymerase</keyword>
<dbReference type="InterPro" id="IPR043128">
    <property type="entry name" value="Rev_trsase/Diguanyl_cyclase"/>
</dbReference>
<evidence type="ECO:0000256" key="1">
    <source>
        <dbReference type="ARBA" id="ARBA00010879"/>
    </source>
</evidence>
<dbReference type="PANTHER" id="PTHR41694">
    <property type="entry name" value="ENDOGENOUS RETROVIRUS GROUP K MEMBER POL PROTEIN"/>
    <property type="match status" value="1"/>
</dbReference>
<keyword evidence="5" id="KW-0540">Nuclease</keyword>
<evidence type="ECO:0000256" key="5">
    <source>
        <dbReference type="ARBA" id="ARBA00022722"/>
    </source>
</evidence>
<dbReference type="EC" id="3.1.26.4" evidence="2"/>
<protein>
    <recommendedName>
        <fullName evidence="2">ribonuclease H</fullName>
        <ecNumber evidence="2">3.1.26.4</ecNumber>
    </recommendedName>
</protein>
<keyword evidence="7" id="KW-0378">Hydrolase</keyword>
<name>A0A7K5KEX5_9TYRA</name>
<evidence type="ECO:0000256" key="8">
    <source>
        <dbReference type="ARBA" id="ARBA00022918"/>
    </source>
</evidence>
<dbReference type="PANTHER" id="PTHR41694:SF3">
    <property type="entry name" value="RNA-DIRECTED DNA POLYMERASE-RELATED"/>
    <property type="match status" value="1"/>
</dbReference>
<dbReference type="PROSITE" id="PS50878">
    <property type="entry name" value="RT_POL"/>
    <property type="match status" value="1"/>
</dbReference>
<evidence type="ECO:0000256" key="2">
    <source>
        <dbReference type="ARBA" id="ARBA00012180"/>
    </source>
</evidence>
<dbReference type="InterPro" id="IPR002156">
    <property type="entry name" value="RNaseH_domain"/>
</dbReference>
<dbReference type="GO" id="GO:0003964">
    <property type="term" value="F:RNA-directed DNA polymerase activity"/>
    <property type="evidence" value="ECO:0007669"/>
    <property type="project" value="UniProtKB-KW"/>
</dbReference>
<dbReference type="Pfam" id="PF00075">
    <property type="entry name" value="RNase_H"/>
    <property type="match status" value="1"/>
</dbReference>
<evidence type="ECO:0000256" key="7">
    <source>
        <dbReference type="ARBA" id="ARBA00022801"/>
    </source>
</evidence>
<dbReference type="InterPro" id="IPR010661">
    <property type="entry name" value="RVT_thumb"/>
</dbReference>
<evidence type="ECO:0000313" key="12">
    <source>
        <dbReference type="Proteomes" id="UP000525714"/>
    </source>
</evidence>
<dbReference type="Gene3D" id="3.10.10.10">
    <property type="entry name" value="HIV Type 1 Reverse Transcriptase, subunit A, domain 1"/>
    <property type="match status" value="1"/>
</dbReference>
<dbReference type="InterPro" id="IPR036397">
    <property type="entry name" value="RNaseH_sf"/>
</dbReference>
<keyword evidence="6" id="KW-0255">Endonuclease</keyword>
<dbReference type="AlphaFoldDB" id="A0A7K5KEX5"/>